<evidence type="ECO:0000256" key="1">
    <source>
        <dbReference type="SAM" id="Phobius"/>
    </source>
</evidence>
<feature type="transmembrane region" description="Helical" evidence="1">
    <location>
        <begin position="15"/>
        <end position="36"/>
    </location>
</feature>
<gene>
    <name evidence="2" type="ORF">C7212DRAFT_331963</name>
</gene>
<evidence type="ECO:0000313" key="2">
    <source>
        <dbReference type="EMBL" id="PWW73530.1"/>
    </source>
</evidence>
<keyword evidence="1" id="KW-1133">Transmembrane helix</keyword>
<dbReference type="AlphaFoldDB" id="A0A317SJ14"/>
<keyword evidence="1" id="KW-0472">Membrane</keyword>
<keyword evidence="3" id="KW-1185">Reference proteome</keyword>
<name>A0A317SJ14_9PEZI</name>
<reference evidence="2 3" key="1">
    <citation type="submission" date="2018-03" db="EMBL/GenBank/DDBJ databases">
        <title>Genomes of Pezizomycetes fungi and the evolution of truffles.</title>
        <authorList>
            <person name="Murat C."/>
            <person name="Payen T."/>
            <person name="Noel B."/>
            <person name="Kuo A."/>
            <person name="Martin F.M."/>
        </authorList>
    </citation>
    <scope>NUCLEOTIDE SEQUENCE [LARGE SCALE GENOMIC DNA]</scope>
    <source>
        <strain evidence="2">091103-1</strain>
    </source>
</reference>
<keyword evidence="1" id="KW-0812">Transmembrane</keyword>
<sequence length="78" mass="9016">MILSATLQMGYRDRIFVEVWGVLPLGAEFKLLMAYTNDLRDCECVLELAGWIFLLVALDIIAFFFFFLFPFPFRAVIG</sequence>
<protein>
    <submittedName>
        <fullName evidence="2">Uncharacterized protein</fullName>
    </submittedName>
</protein>
<organism evidence="2 3">
    <name type="scientific">Tuber magnatum</name>
    <name type="common">white Piedmont truffle</name>
    <dbReference type="NCBI Taxonomy" id="42249"/>
    <lineage>
        <taxon>Eukaryota</taxon>
        <taxon>Fungi</taxon>
        <taxon>Dikarya</taxon>
        <taxon>Ascomycota</taxon>
        <taxon>Pezizomycotina</taxon>
        <taxon>Pezizomycetes</taxon>
        <taxon>Pezizales</taxon>
        <taxon>Tuberaceae</taxon>
        <taxon>Tuber</taxon>
    </lineage>
</organism>
<proteinExistence type="predicted"/>
<comment type="caution">
    <text evidence="2">The sequence shown here is derived from an EMBL/GenBank/DDBJ whole genome shotgun (WGS) entry which is preliminary data.</text>
</comment>
<accession>A0A317SJ14</accession>
<evidence type="ECO:0000313" key="3">
    <source>
        <dbReference type="Proteomes" id="UP000246991"/>
    </source>
</evidence>
<feature type="transmembrane region" description="Helical" evidence="1">
    <location>
        <begin position="48"/>
        <end position="69"/>
    </location>
</feature>
<dbReference type="EMBL" id="PYWC01000078">
    <property type="protein sequence ID" value="PWW73530.1"/>
    <property type="molecule type" value="Genomic_DNA"/>
</dbReference>
<dbReference type="Proteomes" id="UP000246991">
    <property type="component" value="Unassembled WGS sequence"/>
</dbReference>